<sequence length="135" mass="14438">MRYVPSSPRAPADERSCDTIRAEAVALCKGSRDWIMATSPAPGLRDSMKNDLGEEKLEDGAEDRGAAALAAAPISPAAPWLPQNRPAALAVFTNDLAMCRLTPAIAYSSNSTKNCPKRNTNCSRFRKTGLSSSKI</sequence>
<accession>A0A8T0III8</accession>
<gene>
    <name evidence="1" type="ORF">KC19_3G054900</name>
</gene>
<comment type="caution">
    <text evidence="1">The sequence shown here is derived from an EMBL/GenBank/DDBJ whole genome shotgun (WGS) entry which is preliminary data.</text>
</comment>
<evidence type="ECO:0000313" key="1">
    <source>
        <dbReference type="EMBL" id="KAG0582378.1"/>
    </source>
</evidence>
<dbReference type="EMBL" id="CM026423">
    <property type="protein sequence ID" value="KAG0582378.1"/>
    <property type="molecule type" value="Genomic_DNA"/>
</dbReference>
<name>A0A8T0III8_CERPU</name>
<protein>
    <submittedName>
        <fullName evidence="1">Uncharacterized protein</fullName>
    </submittedName>
</protein>
<reference evidence="1" key="1">
    <citation type="submission" date="2020-06" db="EMBL/GenBank/DDBJ databases">
        <title>WGS assembly of Ceratodon purpureus strain R40.</title>
        <authorList>
            <person name="Carey S.B."/>
            <person name="Jenkins J."/>
            <person name="Shu S."/>
            <person name="Lovell J.T."/>
            <person name="Sreedasyam A."/>
            <person name="Maumus F."/>
            <person name="Tiley G.P."/>
            <person name="Fernandez-Pozo N."/>
            <person name="Barry K."/>
            <person name="Chen C."/>
            <person name="Wang M."/>
            <person name="Lipzen A."/>
            <person name="Daum C."/>
            <person name="Saski C.A."/>
            <person name="Payton A.C."/>
            <person name="Mcbreen J.C."/>
            <person name="Conrad R.E."/>
            <person name="Kollar L.M."/>
            <person name="Olsson S."/>
            <person name="Huttunen S."/>
            <person name="Landis J.B."/>
            <person name="Wickett N.J."/>
            <person name="Johnson M.G."/>
            <person name="Rensing S.A."/>
            <person name="Grimwood J."/>
            <person name="Schmutz J."/>
            <person name="Mcdaniel S.F."/>
        </authorList>
    </citation>
    <scope>NUCLEOTIDE SEQUENCE</scope>
    <source>
        <strain evidence="1">R40</strain>
    </source>
</reference>
<proteinExistence type="predicted"/>
<dbReference type="Proteomes" id="UP000822688">
    <property type="component" value="Chromosome 3"/>
</dbReference>
<keyword evidence="2" id="KW-1185">Reference proteome</keyword>
<dbReference type="AlphaFoldDB" id="A0A8T0III8"/>
<evidence type="ECO:0000313" key="2">
    <source>
        <dbReference type="Proteomes" id="UP000822688"/>
    </source>
</evidence>
<organism evidence="1 2">
    <name type="scientific">Ceratodon purpureus</name>
    <name type="common">Fire moss</name>
    <name type="synonym">Dicranum purpureum</name>
    <dbReference type="NCBI Taxonomy" id="3225"/>
    <lineage>
        <taxon>Eukaryota</taxon>
        <taxon>Viridiplantae</taxon>
        <taxon>Streptophyta</taxon>
        <taxon>Embryophyta</taxon>
        <taxon>Bryophyta</taxon>
        <taxon>Bryophytina</taxon>
        <taxon>Bryopsida</taxon>
        <taxon>Dicranidae</taxon>
        <taxon>Pseudoditrichales</taxon>
        <taxon>Ditrichaceae</taxon>
        <taxon>Ceratodon</taxon>
    </lineage>
</organism>